<dbReference type="STRING" id="1447883.A0A2B7XZ28"/>
<keyword evidence="3" id="KW-1185">Reference proteome</keyword>
<dbReference type="CDD" id="cd09917">
    <property type="entry name" value="F-box_SF"/>
    <property type="match status" value="1"/>
</dbReference>
<accession>A0A2B7XZ28</accession>
<dbReference type="Proteomes" id="UP000224634">
    <property type="component" value="Unassembled WGS sequence"/>
</dbReference>
<dbReference type="AlphaFoldDB" id="A0A2B7XZ28"/>
<name>A0A2B7XZ28_POLH7</name>
<reference evidence="2 3" key="1">
    <citation type="submission" date="2017-10" db="EMBL/GenBank/DDBJ databases">
        <title>Comparative genomics in systemic dimorphic fungi from Ajellomycetaceae.</title>
        <authorList>
            <person name="Munoz J.F."/>
            <person name="Mcewen J.G."/>
            <person name="Clay O.K."/>
            <person name="Cuomo C.A."/>
        </authorList>
    </citation>
    <scope>NUCLEOTIDE SEQUENCE [LARGE SCALE GENOMIC DNA]</scope>
    <source>
        <strain evidence="2 3">UAMH7299</strain>
    </source>
</reference>
<dbReference type="InterPro" id="IPR001810">
    <property type="entry name" value="F-box_dom"/>
</dbReference>
<proteinExistence type="predicted"/>
<dbReference type="OrthoDB" id="5295250at2759"/>
<sequence length="555" mass="62664">MDAVADPDGHSISAILTSFRALAAPKRRQAYRALIAELRHNECHEIIALVFAKLHFDILVHLPLELVAQVCVHLEPWDVYASRRVCKSWNILLSSPVVCSAIWPRCYANEHLDVSVPGWQQLLKKRAKQRLALVSGRPYSMATYLPGDVVDLGNPLKSSYAEGCMAWCHGYYIELYSLVKGHHRTFMTENRDNVEWIRLSRSALAACTARGYCHVWSLDSGEEGCFRLPSANYLLGGGYYTSFFVIAEDTVAIRLHLKPEITVWDLQSKVTKKIEMGFVLPIHVFLCTGNKSLIILHAETSDGTLIQFPNEPFTSFVAIRYDIGSPIPYIADRQRFELHDGPMVLHRGYMDATFAHLAADLNMTKTVAFRLLKKSVEQPTLDYYWDTAESEDGTDCRYQAFVSYDQSANKVKIQFGQDSYGFGTPKFSQISGSNSILPGNVMYRVSLDSLSISVYDLAKGPLEQCSEIVFIVKESAAYITPDRGIVSTFDWNMYIYGLRSFGDGVWFGMVARSGAIVAWCFDEDVTMEEEVPGYRQVRALCAQQRAERRKSKQHL</sequence>
<evidence type="ECO:0000259" key="1">
    <source>
        <dbReference type="PROSITE" id="PS50181"/>
    </source>
</evidence>
<gene>
    <name evidence="2" type="ORF">AJ80_06232</name>
</gene>
<dbReference type="EMBL" id="PDNA01000101">
    <property type="protein sequence ID" value="PGH13727.1"/>
    <property type="molecule type" value="Genomic_DNA"/>
</dbReference>
<feature type="domain" description="F-box" evidence="1">
    <location>
        <begin position="56"/>
        <end position="106"/>
    </location>
</feature>
<dbReference type="InterPro" id="IPR036047">
    <property type="entry name" value="F-box-like_dom_sf"/>
</dbReference>
<dbReference type="PROSITE" id="PS50181">
    <property type="entry name" value="FBOX"/>
    <property type="match status" value="1"/>
</dbReference>
<evidence type="ECO:0000313" key="2">
    <source>
        <dbReference type="EMBL" id="PGH13727.1"/>
    </source>
</evidence>
<dbReference type="SUPFAM" id="SSF81383">
    <property type="entry name" value="F-box domain"/>
    <property type="match status" value="1"/>
</dbReference>
<comment type="caution">
    <text evidence="2">The sequence shown here is derived from an EMBL/GenBank/DDBJ whole genome shotgun (WGS) entry which is preliminary data.</text>
</comment>
<organism evidence="2 3">
    <name type="scientific">Polytolypa hystricis (strain UAMH7299)</name>
    <dbReference type="NCBI Taxonomy" id="1447883"/>
    <lineage>
        <taxon>Eukaryota</taxon>
        <taxon>Fungi</taxon>
        <taxon>Dikarya</taxon>
        <taxon>Ascomycota</taxon>
        <taxon>Pezizomycotina</taxon>
        <taxon>Eurotiomycetes</taxon>
        <taxon>Eurotiomycetidae</taxon>
        <taxon>Onygenales</taxon>
        <taxon>Onygenales incertae sedis</taxon>
        <taxon>Polytolypa</taxon>
    </lineage>
</organism>
<evidence type="ECO:0000313" key="3">
    <source>
        <dbReference type="Proteomes" id="UP000224634"/>
    </source>
</evidence>
<dbReference type="Pfam" id="PF12937">
    <property type="entry name" value="F-box-like"/>
    <property type="match status" value="1"/>
</dbReference>
<protein>
    <recommendedName>
        <fullName evidence="1">F-box domain-containing protein</fullName>
    </recommendedName>
</protein>
<dbReference type="Gene3D" id="1.20.1280.50">
    <property type="match status" value="1"/>
</dbReference>
<dbReference type="SMART" id="SM00256">
    <property type="entry name" value="FBOX"/>
    <property type="match status" value="1"/>
</dbReference>